<comment type="caution">
    <text evidence="1">The sequence shown here is derived from an EMBL/GenBank/DDBJ whole genome shotgun (WGS) entry which is preliminary data.</text>
</comment>
<evidence type="ECO:0000313" key="1">
    <source>
        <dbReference type="EMBL" id="MBX8644889.1"/>
    </source>
</evidence>
<evidence type="ECO:0000313" key="2">
    <source>
        <dbReference type="Proteomes" id="UP000750197"/>
    </source>
</evidence>
<dbReference type="EMBL" id="JAHEAC010000117">
    <property type="protein sequence ID" value="MBX8644889.1"/>
    <property type="molecule type" value="Genomic_DNA"/>
</dbReference>
<protein>
    <submittedName>
        <fullName evidence="1">Uncharacterized protein</fullName>
    </submittedName>
</protein>
<accession>A0A8J8CDT0</accession>
<gene>
    <name evidence="1" type="ORF">KIY12_09265</name>
</gene>
<sequence>MALPDEKVIALRERLFSLGLERAANHKNAGRRNIGSTKRAGSHTEIIREDTEDSARFEGKFQIGCGDRRYRNVEH</sequence>
<proteinExistence type="predicted"/>
<reference evidence="1" key="1">
    <citation type="submission" date="2021-05" db="EMBL/GenBank/DDBJ databases">
        <title>Genomic insights into ecological role and evolution of a novel Thermoplasmata order Candidatus Sysuiplasmatales.</title>
        <authorList>
            <person name="Yuan Y."/>
        </authorList>
    </citation>
    <scope>NUCLEOTIDE SEQUENCE</scope>
    <source>
        <strain evidence="1">TUT19-bin139</strain>
    </source>
</reference>
<dbReference type="Proteomes" id="UP000750197">
    <property type="component" value="Unassembled WGS sequence"/>
</dbReference>
<organism evidence="1 2">
    <name type="scientific">Candidatus Sysuiplasma superficiale</name>
    <dbReference type="NCBI Taxonomy" id="2823368"/>
    <lineage>
        <taxon>Archaea</taxon>
        <taxon>Methanobacteriati</taxon>
        <taxon>Thermoplasmatota</taxon>
        <taxon>Thermoplasmata</taxon>
        <taxon>Candidatus Sysuiplasmatales</taxon>
        <taxon>Candidatus Sysuiplasmataceae</taxon>
        <taxon>Candidatus Sysuiplasma</taxon>
    </lineage>
</organism>
<name>A0A8J8CDT0_9ARCH</name>
<dbReference type="AlphaFoldDB" id="A0A8J8CDT0"/>